<organism evidence="3">
    <name type="scientific">Diabrotica virgifera virgifera</name>
    <name type="common">western corn rootworm</name>
    <dbReference type="NCBI Taxonomy" id="50390"/>
    <lineage>
        <taxon>Eukaryota</taxon>
        <taxon>Metazoa</taxon>
        <taxon>Ecdysozoa</taxon>
        <taxon>Arthropoda</taxon>
        <taxon>Hexapoda</taxon>
        <taxon>Insecta</taxon>
        <taxon>Pterygota</taxon>
        <taxon>Neoptera</taxon>
        <taxon>Endopterygota</taxon>
        <taxon>Coleoptera</taxon>
        <taxon>Polyphaga</taxon>
        <taxon>Cucujiformia</taxon>
        <taxon>Chrysomeloidea</taxon>
        <taxon>Chrysomelidae</taxon>
        <taxon>Galerucinae</taxon>
        <taxon>Diabroticina</taxon>
        <taxon>Diabroticites</taxon>
        <taxon>Diabrotica</taxon>
    </lineage>
</organism>
<dbReference type="AlphaFoldDB" id="A0A6P7GJQ5"/>
<reference evidence="3" key="1">
    <citation type="submission" date="2025-08" db="UniProtKB">
        <authorList>
            <consortium name="RefSeq"/>
        </authorList>
    </citation>
    <scope>IDENTIFICATION</scope>
    <source>
        <tissue evidence="3">Whole insect</tissue>
    </source>
</reference>
<keyword evidence="2" id="KW-1133">Transmembrane helix</keyword>
<dbReference type="OrthoDB" id="8180835at2759"/>
<dbReference type="KEGG" id="dvv:114339015"/>
<evidence type="ECO:0000256" key="1">
    <source>
        <dbReference type="SAM" id="MobiDB-lite"/>
    </source>
</evidence>
<keyword evidence="2" id="KW-0472">Membrane</keyword>
<feature type="transmembrane region" description="Helical" evidence="2">
    <location>
        <begin position="64"/>
        <end position="82"/>
    </location>
</feature>
<feature type="region of interest" description="Disordered" evidence="1">
    <location>
        <begin position="303"/>
        <end position="345"/>
    </location>
</feature>
<sequence>MAQFNRWSVLKLIEVILVLVCLTFKRVTDDEASRVFLYLQKVSREWSLLNNITWSKVGAAAADVTYGGYLIITGALFLGHIVGELPTTKRVTEYVFLGIGIILFTVMGSLSFAALDSVPESLVDNAAIVGTFSLIVAGLFLLDLAGPKKRHTKPQQPKQQKKRPIVPPDSITKQVYEVEKSKQKVQKEKKEVLKPLEMQFQPKMTDRSVKVEKEKNGRNGIAVMEMQTTNSSNKGYQRMRDDSLRKYPTYGEDVGDDGSTEAEEMELPPQMSDHSPVWSNIRKGEYGKYDILNPKYILRRPDRLHEEIRPPNSPGDPGYVQYTAQHWGEYGSRTPRPSPTQLTPV</sequence>
<evidence type="ECO:0000256" key="2">
    <source>
        <dbReference type="SAM" id="Phobius"/>
    </source>
</evidence>
<feature type="transmembrane region" description="Helical" evidence="2">
    <location>
        <begin position="126"/>
        <end position="145"/>
    </location>
</feature>
<gene>
    <name evidence="3" type="primary">LOC114339015</name>
</gene>
<evidence type="ECO:0000313" key="3">
    <source>
        <dbReference type="RefSeq" id="XP_028145443.1"/>
    </source>
</evidence>
<proteinExistence type="predicted"/>
<feature type="compositionally biased region" description="Acidic residues" evidence="1">
    <location>
        <begin position="253"/>
        <end position="266"/>
    </location>
</feature>
<feature type="transmembrane region" description="Helical" evidence="2">
    <location>
        <begin position="12"/>
        <end position="28"/>
    </location>
</feature>
<dbReference type="RefSeq" id="XP_028145443.1">
    <property type="nucleotide sequence ID" value="XM_028289642.1"/>
</dbReference>
<name>A0A6P7GJQ5_DIAVI</name>
<accession>A0A6P7GJQ5</accession>
<protein>
    <submittedName>
        <fullName evidence="3">Uncharacterized protein LOC114339015</fullName>
    </submittedName>
</protein>
<feature type="transmembrane region" description="Helical" evidence="2">
    <location>
        <begin position="94"/>
        <end position="114"/>
    </location>
</feature>
<dbReference type="InParanoid" id="A0A6P7GJQ5"/>
<feature type="compositionally biased region" description="Basic residues" evidence="1">
    <location>
        <begin position="150"/>
        <end position="164"/>
    </location>
</feature>
<keyword evidence="2" id="KW-0812">Transmembrane</keyword>
<feature type="region of interest" description="Disordered" evidence="1">
    <location>
        <begin position="150"/>
        <end position="170"/>
    </location>
</feature>
<feature type="region of interest" description="Disordered" evidence="1">
    <location>
        <begin position="249"/>
        <end position="279"/>
    </location>
</feature>